<reference evidence="4" key="1">
    <citation type="submission" date="2016-10" db="EMBL/GenBank/DDBJ databases">
        <authorList>
            <person name="Varghese N."/>
            <person name="Submissions S."/>
        </authorList>
    </citation>
    <scope>NUCLEOTIDE SEQUENCE [LARGE SCALE GENOMIC DNA]</scope>
    <source>
        <strain evidence="4">M83</strain>
    </source>
</reference>
<dbReference type="AlphaFoldDB" id="A0A1G9SQJ8"/>
<dbReference type="Pfam" id="PF13411">
    <property type="entry name" value="MerR_1"/>
    <property type="match status" value="1"/>
</dbReference>
<dbReference type="PANTHER" id="PTHR30204:SF96">
    <property type="entry name" value="CHROMOSOME-ANCHORING PROTEIN RACA"/>
    <property type="match status" value="1"/>
</dbReference>
<dbReference type="PROSITE" id="PS50937">
    <property type="entry name" value="HTH_MERR_2"/>
    <property type="match status" value="1"/>
</dbReference>
<proteinExistence type="predicted"/>
<dbReference type="InterPro" id="IPR009061">
    <property type="entry name" value="DNA-bd_dom_put_sf"/>
</dbReference>
<dbReference type="Pfam" id="PF08241">
    <property type="entry name" value="Methyltransf_11"/>
    <property type="match status" value="1"/>
</dbReference>
<dbReference type="EMBL" id="FNHZ01000001">
    <property type="protein sequence ID" value="SDM37748.1"/>
    <property type="molecule type" value="Genomic_DNA"/>
</dbReference>
<protein>
    <submittedName>
        <fullName evidence="3">MerR HTH family regulatory protein</fullName>
    </submittedName>
</protein>
<keyword evidence="1" id="KW-0238">DNA-binding</keyword>
<dbReference type="PROSITE" id="PS00552">
    <property type="entry name" value="HTH_MERR_1"/>
    <property type="match status" value="1"/>
</dbReference>
<dbReference type="InterPro" id="IPR029063">
    <property type="entry name" value="SAM-dependent_MTases_sf"/>
</dbReference>
<dbReference type="Proteomes" id="UP000187651">
    <property type="component" value="Unassembled WGS sequence"/>
</dbReference>
<sequence length="397" mass="45378">MEDKNYYTSGQFAKMANVSTRTIRFYDQKGLLKPSRIENGSRLYTDADFARLQQIILLKYLGFSLEEIKNMTIGDSDYHILLNSLELQSRLIEDKLAQMQLVAGAIKETSAAIRSRGEVNWDHMLNLIHLTNMESSLKSQYINASNISARIKLHNLYSNNKEGWFPWIYKQCHIKSDMKVLELGCGNGSLWTSNTTKIPAGADITISDLSNGMLRDAKRNMKTLSASMHFKKIDATNIPYEDNSFDLVIANHMLFYLDLKAKKKNALAEIYRILKPGGKLVCSTYGSNHMKEISDLVTSFDNRIRLSSDKLYENFGLDNGKEILSHFFKKNKIEKKLYDDYLLVDSVEPLIEYILSCHGNQNEYLLDKYSDFKAFVTSKMGTGFKITKESGIFICTK</sequence>
<dbReference type="PANTHER" id="PTHR30204">
    <property type="entry name" value="REDOX-CYCLING DRUG-SENSING TRANSCRIPTIONAL ACTIVATOR SOXR"/>
    <property type="match status" value="1"/>
</dbReference>
<organism evidence="3 4">
    <name type="scientific">Lachnospira pectinoschiza</name>
    <dbReference type="NCBI Taxonomy" id="28052"/>
    <lineage>
        <taxon>Bacteria</taxon>
        <taxon>Bacillati</taxon>
        <taxon>Bacillota</taxon>
        <taxon>Clostridia</taxon>
        <taxon>Lachnospirales</taxon>
        <taxon>Lachnospiraceae</taxon>
        <taxon>Lachnospira</taxon>
    </lineage>
</organism>
<feature type="domain" description="HTH merR-type" evidence="2">
    <location>
        <begin position="6"/>
        <end position="74"/>
    </location>
</feature>
<evidence type="ECO:0000313" key="3">
    <source>
        <dbReference type="EMBL" id="SDM37748.1"/>
    </source>
</evidence>
<dbReference type="CDD" id="cd02440">
    <property type="entry name" value="AdoMet_MTases"/>
    <property type="match status" value="1"/>
</dbReference>
<dbReference type="SMART" id="SM00422">
    <property type="entry name" value="HTH_MERR"/>
    <property type="match status" value="1"/>
</dbReference>
<dbReference type="Gene3D" id="3.40.50.150">
    <property type="entry name" value="Vaccinia Virus protein VP39"/>
    <property type="match status" value="1"/>
</dbReference>
<keyword evidence="4" id="KW-1185">Reference proteome</keyword>
<dbReference type="InterPro" id="IPR000551">
    <property type="entry name" value="MerR-type_HTH_dom"/>
</dbReference>
<dbReference type="InterPro" id="IPR047057">
    <property type="entry name" value="MerR_fam"/>
</dbReference>
<gene>
    <name evidence="3" type="ORF">SAMN05216544_0054</name>
</gene>
<dbReference type="GO" id="GO:0003700">
    <property type="term" value="F:DNA-binding transcription factor activity"/>
    <property type="evidence" value="ECO:0007669"/>
    <property type="project" value="InterPro"/>
</dbReference>
<evidence type="ECO:0000259" key="2">
    <source>
        <dbReference type="PROSITE" id="PS50937"/>
    </source>
</evidence>
<dbReference type="InterPro" id="IPR013216">
    <property type="entry name" value="Methyltransf_11"/>
</dbReference>
<dbReference type="PRINTS" id="PR00040">
    <property type="entry name" value="HTHMERR"/>
</dbReference>
<dbReference type="GO" id="GO:0003677">
    <property type="term" value="F:DNA binding"/>
    <property type="evidence" value="ECO:0007669"/>
    <property type="project" value="UniProtKB-KW"/>
</dbReference>
<evidence type="ECO:0000313" key="4">
    <source>
        <dbReference type="Proteomes" id="UP000187651"/>
    </source>
</evidence>
<dbReference type="SUPFAM" id="SSF46955">
    <property type="entry name" value="Putative DNA-binding domain"/>
    <property type="match status" value="1"/>
</dbReference>
<dbReference type="CDD" id="cd01106">
    <property type="entry name" value="HTH_TipAL-Mta"/>
    <property type="match status" value="1"/>
</dbReference>
<dbReference type="Gene3D" id="1.10.1660.10">
    <property type="match status" value="1"/>
</dbReference>
<evidence type="ECO:0000256" key="1">
    <source>
        <dbReference type="ARBA" id="ARBA00023125"/>
    </source>
</evidence>
<dbReference type="GO" id="GO:0008757">
    <property type="term" value="F:S-adenosylmethionine-dependent methyltransferase activity"/>
    <property type="evidence" value="ECO:0007669"/>
    <property type="project" value="InterPro"/>
</dbReference>
<accession>A0A1G9SQJ8</accession>
<dbReference type="SUPFAM" id="SSF53335">
    <property type="entry name" value="S-adenosyl-L-methionine-dependent methyltransferases"/>
    <property type="match status" value="1"/>
</dbReference>
<name>A0A1G9SQJ8_9FIRM</name>
<dbReference type="OrthoDB" id="9777497at2"/>